<dbReference type="InterPro" id="IPR056791">
    <property type="entry name" value="Znf_Mcm10_C"/>
</dbReference>
<dbReference type="PANTHER" id="PTHR13454">
    <property type="entry name" value="PROTEIN MCM10 HOMOLOG"/>
    <property type="match status" value="1"/>
</dbReference>
<dbReference type="GO" id="GO:0003697">
    <property type="term" value="F:single-stranded DNA binding"/>
    <property type="evidence" value="ECO:0007669"/>
    <property type="project" value="InterPro"/>
</dbReference>
<feature type="region of interest" description="Disordered" evidence="1">
    <location>
        <begin position="139"/>
        <end position="162"/>
    </location>
</feature>
<evidence type="ECO:0000313" key="4">
    <source>
        <dbReference type="Proteomes" id="UP000053660"/>
    </source>
</evidence>
<protein>
    <submittedName>
        <fullName evidence="3">Mcm10 replication factor</fullName>
    </submittedName>
</protein>
<dbReference type="PANTHER" id="PTHR13454:SF11">
    <property type="entry name" value="PROTEIN MCM10 HOMOLOG"/>
    <property type="match status" value="1"/>
</dbReference>
<name>A0A0B1T4C8_OESDE</name>
<evidence type="ECO:0000256" key="1">
    <source>
        <dbReference type="SAM" id="MobiDB-lite"/>
    </source>
</evidence>
<dbReference type="GO" id="GO:0043596">
    <property type="term" value="C:nuclear replication fork"/>
    <property type="evidence" value="ECO:0007669"/>
    <property type="project" value="TreeGrafter"/>
</dbReference>
<keyword evidence="4" id="KW-1185">Reference proteome</keyword>
<dbReference type="Pfam" id="PF24863">
    <property type="entry name" value="zf-CCCH_Mcm10"/>
    <property type="match status" value="1"/>
</dbReference>
<dbReference type="GO" id="GO:0006270">
    <property type="term" value="P:DNA replication initiation"/>
    <property type="evidence" value="ECO:0007669"/>
    <property type="project" value="InterPro"/>
</dbReference>
<accession>A0A0B1T4C8</accession>
<dbReference type="InterPro" id="IPR040184">
    <property type="entry name" value="Mcm10"/>
</dbReference>
<dbReference type="Proteomes" id="UP000053660">
    <property type="component" value="Unassembled WGS sequence"/>
</dbReference>
<sequence>MFNTLAPTHGIAHGAMSIAMRPTTSNVFMPAEQKKTTKVEEKAVLKEIIRDRIHTPGARNIIAIAESKTGLSNGKPKISEDRFSMSDFIKSQEESKPKPTLHSPKLGFGLRAGQEINLAARKADAAKLRAIAVLKRSKAEPSLGRKGMKRQNDEQAQTGTAPKQSKLISLENEIDLDKLLERKSIHENEANKAHALAAQKHLDLLEQKEKVESFVTECMSVKNVKVVSCKKCDYIAQKQSDMCKNEGHTVTYTTAEKRFFKCGSCKKRTVVFALLPTKPCKHCNAKEWTRVAMKDERVVKLENEQLMVRGEERKFVNS</sequence>
<proteinExistence type="predicted"/>
<feature type="domain" description="Replication factor Mcm10 C-terminal" evidence="2">
    <location>
        <begin position="4"/>
        <end position="318"/>
    </location>
</feature>
<dbReference type="EMBL" id="KN552438">
    <property type="protein sequence ID" value="KHJ91006.1"/>
    <property type="molecule type" value="Genomic_DNA"/>
</dbReference>
<reference evidence="3 4" key="1">
    <citation type="submission" date="2014-03" db="EMBL/GenBank/DDBJ databases">
        <title>Draft genome of the hookworm Oesophagostomum dentatum.</title>
        <authorList>
            <person name="Mitreva M."/>
        </authorList>
    </citation>
    <scope>NUCLEOTIDE SEQUENCE [LARGE SCALE GENOMIC DNA]</scope>
    <source>
        <strain evidence="3 4">OD-Hann</strain>
    </source>
</reference>
<organism evidence="3 4">
    <name type="scientific">Oesophagostomum dentatum</name>
    <name type="common">Nodular worm</name>
    <dbReference type="NCBI Taxonomy" id="61180"/>
    <lineage>
        <taxon>Eukaryota</taxon>
        <taxon>Metazoa</taxon>
        <taxon>Ecdysozoa</taxon>
        <taxon>Nematoda</taxon>
        <taxon>Chromadorea</taxon>
        <taxon>Rhabditida</taxon>
        <taxon>Rhabditina</taxon>
        <taxon>Rhabditomorpha</taxon>
        <taxon>Strongyloidea</taxon>
        <taxon>Strongylidae</taxon>
        <taxon>Oesophagostomum</taxon>
    </lineage>
</organism>
<evidence type="ECO:0000259" key="2">
    <source>
        <dbReference type="SMART" id="SM01280"/>
    </source>
</evidence>
<evidence type="ECO:0000313" key="3">
    <source>
        <dbReference type="EMBL" id="KHJ91006.1"/>
    </source>
</evidence>
<dbReference type="SMART" id="SM01280">
    <property type="entry name" value="Mcm10"/>
    <property type="match status" value="1"/>
</dbReference>
<dbReference type="InterPro" id="IPR015411">
    <property type="entry name" value="Rep_factor_Mcm10_C"/>
</dbReference>
<dbReference type="OrthoDB" id="273123at2759"/>
<dbReference type="Pfam" id="PF09332">
    <property type="entry name" value="Mcm10"/>
    <property type="match status" value="1"/>
</dbReference>
<dbReference type="AlphaFoldDB" id="A0A0B1T4C8"/>
<dbReference type="GO" id="GO:0003688">
    <property type="term" value="F:DNA replication origin binding"/>
    <property type="evidence" value="ECO:0007669"/>
    <property type="project" value="TreeGrafter"/>
</dbReference>
<gene>
    <name evidence="3" type="ORF">OESDEN_09135</name>
</gene>